<dbReference type="RefSeq" id="WP_242034182.1">
    <property type="nucleotide sequence ID" value="NZ_CP021056.1"/>
</dbReference>
<dbReference type="Proteomes" id="UP000683511">
    <property type="component" value="Chromosome"/>
</dbReference>
<dbReference type="FunFam" id="3.40.50.720:FF:000047">
    <property type="entry name" value="NADP-dependent L-serine/L-allo-threonine dehydrogenase"/>
    <property type="match status" value="1"/>
</dbReference>
<dbReference type="SUPFAM" id="SSF51735">
    <property type="entry name" value="NAD(P)-binding Rossmann-fold domains"/>
    <property type="match status" value="1"/>
</dbReference>
<dbReference type="PIRSF" id="PIRSF000126">
    <property type="entry name" value="11-beta-HSD1"/>
    <property type="match status" value="1"/>
</dbReference>
<evidence type="ECO:0000256" key="3">
    <source>
        <dbReference type="RuleBase" id="RU000363"/>
    </source>
</evidence>
<dbReference type="PRINTS" id="PR00081">
    <property type="entry name" value="GDHRDH"/>
</dbReference>
<evidence type="ECO:0000256" key="1">
    <source>
        <dbReference type="ARBA" id="ARBA00006484"/>
    </source>
</evidence>
<organism evidence="5 6">
    <name type="scientific">Richelia sinica FACHB-800</name>
    <dbReference type="NCBI Taxonomy" id="1357546"/>
    <lineage>
        <taxon>Bacteria</taxon>
        <taxon>Bacillati</taxon>
        <taxon>Cyanobacteriota</taxon>
        <taxon>Cyanophyceae</taxon>
        <taxon>Nostocales</taxon>
        <taxon>Nostocaceae</taxon>
        <taxon>Richelia</taxon>
    </lineage>
</organism>
<name>A0A975Y4Z6_9NOST</name>
<dbReference type="GO" id="GO:0016616">
    <property type="term" value="F:oxidoreductase activity, acting on the CH-OH group of donors, NAD or NADP as acceptor"/>
    <property type="evidence" value="ECO:0007669"/>
    <property type="project" value="UniProtKB-ARBA"/>
</dbReference>
<comment type="similarity">
    <text evidence="1 3">Belongs to the short-chain dehydrogenases/reductases (SDR) family.</text>
</comment>
<protein>
    <submittedName>
        <fullName evidence="5">Short-chain dehydrogenase/reductase SDR</fullName>
    </submittedName>
</protein>
<keyword evidence="6" id="KW-1185">Reference proteome</keyword>
<dbReference type="AlphaFoldDB" id="A0A975Y4Z6"/>
<proteinExistence type="inferred from homology"/>
<dbReference type="InterPro" id="IPR036291">
    <property type="entry name" value="NAD(P)-bd_dom_sf"/>
</dbReference>
<dbReference type="PANTHER" id="PTHR43115">
    <property type="entry name" value="DEHYDROGENASE/REDUCTASE SDR FAMILY MEMBER 11"/>
    <property type="match status" value="1"/>
</dbReference>
<evidence type="ECO:0000259" key="4">
    <source>
        <dbReference type="SMART" id="SM00822"/>
    </source>
</evidence>
<evidence type="ECO:0000256" key="2">
    <source>
        <dbReference type="ARBA" id="ARBA00023002"/>
    </source>
</evidence>
<gene>
    <name evidence="5" type="ORF">B6N60_02390</name>
</gene>
<dbReference type="EMBL" id="CP021056">
    <property type="protein sequence ID" value="QXE23700.1"/>
    <property type="molecule type" value="Genomic_DNA"/>
</dbReference>
<evidence type="ECO:0000313" key="5">
    <source>
        <dbReference type="EMBL" id="QXE23700.1"/>
    </source>
</evidence>
<dbReference type="PANTHER" id="PTHR43115:SF4">
    <property type="entry name" value="DEHYDROGENASE_REDUCTASE SDR FAMILY MEMBER 11"/>
    <property type="match status" value="1"/>
</dbReference>
<dbReference type="SMART" id="SM00822">
    <property type="entry name" value="PKS_KR"/>
    <property type="match status" value="1"/>
</dbReference>
<dbReference type="PRINTS" id="PR00080">
    <property type="entry name" value="SDRFAMILY"/>
</dbReference>
<reference evidence="5" key="1">
    <citation type="submission" date="2017-04" db="EMBL/GenBank/DDBJ databases">
        <title>Genome deletions in a multicellular cyanobacterial endosymbiont for morphological adaptation in marine diatoms.</title>
        <authorList>
            <person name="Wang Y."/>
            <person name="Gao H."/>
            <person name="Li R."/>
            <person name="Xu X."/>
        </authorList>
    </citation>
    <scope>NUCLEOTIDE SEQUENCE</scope>
    <source>
        <strain evidence="5">FACHB 800</strain>
    </source>
</reference>
<accession>A0A975Y4Z6</accession>
<dbReference type="InterPro" id="IPR002347">
    <property type="entry name" value="SDR_fam"/>
</dbReference>
<keyword evidence="2" id="KW-0560">Oxidoreductase</keyword>
<evidence type="ECO:0000313" key="6">
    <source>
        <dbReference type="Proteomes" id="UP000683511"/>
    </source>
</evidence>
<dbReference type="Gene3D" id="3.40.50.720">
    <property type="entry name" value="NAD(P)-binding Rossmann-like Domain"/>
    <property type="match status" value="1"/>
</dbReference>
<dbReference type="InterPro" id="IPR057326">
    <property type="entry name" value="KR_dom"/>
</dbReference>
<sequence length="250" mass="26939">MMTGKLEDKVAIVTGASSGIGQATAITLAAVGAKVVIAARREDRLNAVAKQITDNGGQALPVVADVTDEGQSHNLIQKAHTEFGKIDILVNNAGIALIGKIDGADTSEWRRMIDINVLGLLYTTHAVLPILKSQQSGHIVNISSVAGRFARAGMGIYNVTKWGVNAFSEALRQEVSKDHIRVTIIEPGIVNTEINDYITDPAAKQNFEERRKAITPLESEDIAAAIVYAVTQPQRVNVNEILIRPTLQEQ</sequence>
<dbReference type="Pfam" id="PF00106">
    <property type="entry name" value="adh_short"/>
    <property type="match status" value="1"/>
</dbReference>
<dbReference type="PROSITE" id="PS00061">
    <property type="entry name" value="ADH_SHORT"/>
    <property type="match status" value="1"/>
</dbReference>
<feature type="domain" description="Ketoreductase" evidence="4">
    <location>
        <begin position="9"/>
        <end position="193"/>
    </location>
</feature>
<dbReference type="InterPro" id="IPR020904">
    <property type="entry name" value="Sc_DH/Rdtase_CS"/>
</dbReference>
<dbReference type="KEGG" id="rsin:B6N60_02390"/>